<dbReference type="Gene3D" id="3.40.50.2000">
    <property type="entry name" value="Glycogen Phosphorylase B"/>
    <property type="match status" value="1"/>
</dbReference>
<reference evidence="2" key="1">
    <citation type="submission" date="2023-06" db="EMBL/GenBank/DDBJ databases">
        <title>Survivors Of The Sea: Transcriptome response of Skeletonema marinoi to long-term dormancy.</title>
        <authorList>
            <person name="Pinder M.I.M."/>
            <person name="Kourtchenko O."/>
            <person name="Robertson E.K."/>
            <person name="Larsson T."/>
            <person name="Maumus F."/>
            <person name="Osuna-Cruz C.M."/>
            <person name="Vancaester E."/>
            <person name="Stenow R."/>
            <person name="Vandepoele K."/>
            <person name="Ploug H."/>
            <person name="Bruchert V."/>
            <person name="Godhe A."/>
            <person name="Topel M."/>
        </authorList>
    </citation>
    <scope>NUCLEOTIDE SEQUENCE</scope>
    <source>
        <strain evidence="2">R05AC</strain>
    </source>
</reference>
<evidence type="ECO:0000313" key="2">
    <source>
        <dbReference type="EMBL" id="KAK1742850.1"/>
    </source>
</evidence>
<protein>
    <submittedName>
        <fullName evidence="2">Uncharacterized protein</fullName>
    </submittedName>
</protein>
<keyword evidence="3" id="KW-1185">Reference proteome</keyword>
<proteinExistence type="predicted"/>
<gene>
    <name evidence="2" type="ORF">QTG54_006447</name>
</gene>
<dbReference type="AlphaFoldDB" id="A0AAD8YD52"/>
<dbReference type="Proteomes" id="UP001224775">
    <property type="component" value="Unassembled WGS sequence"/>
</dbReference>
<feature type="compositionally biased region" description="Basic and acidic residues" evidence="1">
    <location>
        <begin position="190"/>
        <end position="204"/>
    </location>
</feature>
<organism evidence="2 3">
    <name type="scientific">Skeletonema marinoi</name>
    <dbReference type="NCBI Taxonomy" id="267567"/>
    <lineage>
        <taxon>Eukaryota</taxon>
        <taxon>Sar</taxon>
        <taxon>Stramenopiles</taxon>
        <taxon>Ochrophyta</taxon>
        <taxon>Bacillariophyta</taxon>
        <taxon>Coscinodiscophyceae</taxon>
        <taxon>Thalassiosirophycidae</taxon>
        <taxon>Thalassiosirales</taxon>
        <taxon>Skeletonemataceae</taxon>
        <taxon>Skeletonema</taxon>
        <taxon>Skeletonema marinoi-dohrnii complex</taxon>
    </lineage>
</organism>
<feature type="region of interest" description="Disordered" evidence="1">
    <location>
        <begin position="190"/>
        <end position="212"/>
    </location>
</feature>
<feature type="compositionally biased region" description="Low complexity" evidence="1">
    <location>
        <begin position="38"/>
        <end position="47"/>
    </location>
</feature>
<feature type="compositionally biased region" description="Polar residues" evidence="1">
    <location>
        <begin position="57"/>
        <end position="67"/>
    </location>
</feature>
<comment type="caution">
    <text evidence="2">The sequence shown here is derived from an EMBL/GenBank/DDBJ whole genome shotgun (WGS) entry which is preliminary data.</text>
</comment>
<accession>A0AAD8YD52</accession>
<name>A0AAD8YD52_9STRA</name>
<dbReference type="EMBL" id="JATAAI010000010">
    <property type="protein sequence ID" value="KAK1742850.1"/>
    <property type="molecule type" value="Genomic_DNA"/>
</dbReference>
<sequence>MSGFASLLSQFKETTAAAAASSSSSAGGGTGSKRSRSSFEQSSSSSQPHHQLRQKQSKIPSPSEHNYCYPSSTPIKTIYIACPANTETGGPEALHQLCHMINSGEYYFDDDTTDKKGDDDDVHDEFGRLITDKRSSSSSKQQVHKGKRQLKAFMLYLRERSSSSGNKTLVEQVFGDNRSSPRPSKYDKYNAPMMEHHFPPHHPPESTSNNGGEYSSDLVIWPEVWTHLIDSLQQPSEPAWNTTKYQSAIWWLSVNNNKGRFAPHQFINRQDILHLVQSSYARDHVLTKLTAHSGSDANKNSEQQQHVLTMTEFIPYTSSEFAFSSTPTTTSKPTNSCKGNGSKENLVVYNPAKGMHWTDEIIRRACGKQAKTERDGSVSTGGGIRFCPIGKGPGGRERLSGEEVVELLKTAKVYIDFGPHPGMDRLPREACLAGCVVITNREGAANFDSDVPLPSEFKFAQFDVDKICSLIKECCSKHDEYAEKLDKYKSWILAQRVQMKACVDGMVNEVVTKRIGCVKKD</sequence>
<evidence type="ECO:0000313" key="3">
    <source>
        <dbReference type="Proteomes" id="UP001224775"/>
    </source>
</evidence>
<evidence type="ECO:0000256" key="1">
    <source>
        <dbReference type="SAM" id="MobiDB-lite"/>
    </source>
</evidence>
<feature type="region of interest" description="Disordered" evidence="1">
    <location>
        <begin position="18"/>
        <end position="67"/>
    </location>
</feature>